<dbReference type="OrthoDB" id="2390014at2"/>
<sequence>MDKKRFVSTLIAIFTGVLTYIFSDEKRRVKLTQSIKRFRGNLFSYEPETLIIAGRPEEDHFENTKMVSEGSQFGVQYYNEYKQ</sequence>
<evidence type="ECO:0000313" key="1">
    <source>
        <dbReference type="EMBL" id="SDN06192.1"/>
    </source>
</evidence>
<protein>
    <submittedName>
        <fullName evidence="1">Uncharacterized protein</fullName>
    </submittedName>
</protein>
<organism evidence="1 2">
    <name type="scientific">Tenuibacillus multivorans</name>
    <dbReference type="NCBI Taxonomy" id="237069"/>
    <lineage>
        <taxon>Bacteria</taxon>
        <taxon>Bacillati</taxon>
        <taxon>Bacillota</taxon>
        <taxon>Bacilli</taxon>
        <taxon>Bacillales</taxon>
        <taxon>Bacillaceae</taxon>
        <taxon>Tenuibacillus</taxon>
    </lineage>
</organism>
<dbReference type="EMBL" id="FNIG01000002">
    <property type="protein sequence ID" value="SDN06192.1"/>
    <property type="molecule type" value="Genomic_DNA"/>
</dbReference>
<dbReference type="RefSeq" id="WP_093855805.1">
    <property type="nucleotide sequence ID" value="NZ_BJVZ01000001.1"/>
</dbReference>
<accession>A0A1G9YAV6</accession>
<reference evidence="1 2" key="1">
    <citation type="submission" date="2016-10" db="EMBL/GenBank/DDBJ databases">
        <authorList>
            <person name="de Groot N.N."/>
        </authorList>
    </citation>
    <scope>NUCLEOTIDE SEQUENCE [LARGE SCALE GENOMIC DNA]</scope>
    <source>
        <strain evidence="1 2">CGMCC 1.3442</strain>
    </source>
</reference>
<gene>
    <name evidence="1" type="ORF">SAMN05216498_1316</name>
</gene>
<evidence type="ECO:0000313" key="2">
    <source>
        <dbReference type="Proteomes" id="UP000199334"/>
    </source>
</evidence>
<dbReference type="AlphaFoldDB" id="A0A1G9YAV6"/>
<keyword evidence="2" id="KW-1185">Reference proteome</keyword>
<proteinExistence type="predicted"/>
<name>A0A1G9YAV6_9BACI</name>
<dbReference type="Proteomes" id="UP000199334">
    <property type="component" value="Unassembled WGS sequence"/>
</dbReference>